<reference evidence="15" key="1">
    <citation type="journal article" date="2020" name="Nat. Commun.">
        <title>Large-scale genome sequencing of mycorrhizal fungi provides insights into the early evolution of symbiotic traits.</title>
        <authorList>
            <person name="Miyauchi S."/>
            <person name="Kiss E."/>
            <person name="Kuo A."/>
            <person name="Drula E."/>
            <person name="Kohler A."/>
            <person name="Sanchez-Garcia M."/>
            <person name="Morin E."/>
            <person name="Andreopoulos B."/>
            <person name="Barry K.W."/>
            <person name="Bonito G."/>
            <person name="Buee M."/>
            <person name="Carver A."/>
            <person name="Chen C."/>
            <person name="Cichocki N."/>
            <person name="Clum A."/>
            <person name="Culley D."/>
            <person name="Crous P.W."/>
            <person name="Fauchery L."/>
            <person name="Girlanda M."/>
            <person name="Hayes R.D."/>
            <person name="Keri Z."/>
            <person name="LaButti K."/>
            <person name="Lipzen A."/>
            <person name="Lombard V."/>
            <person name="Magnuson J."/>
            <person name="Maillard F."/>
            <person name="Murat C."/>
            <person name="Nolan M."/>
            <person name="Ohm R.A."/>
            <person name="Pangilinan J."/>
            <person name="Pereira M.F."/>
            <person name="Perotto S."/>
            <person name="Peter M."/>
            <person name="Pfister S."/>
            <person name="Riley R."/>
            <person name="Sitrit Y."/>
            <person name="Stielow J.B."/>
            <person name="Szollosi G."/>
            <person name="Zifcakova L."/>
            <person name="Stursova M."/>
            <person name="Spatafora J.W."/>
            <person name="Tedersoo L."/>
            <person name="Vaario L.M."/>
            <person name="Yamada A."/>
            <person name="Yan M."/>
            <person name="Wang P."/>
            <person name="Xu J."/>
            <person name="Bruns T."/>
            <person name="Baldrian P."/>
            <person name="Vilgalys R."/>
            <person name="Dunand C."/>
            <person name="Henrissat B."/>
            <person name="Grigoriev I.V."/>
            <person name="Hibbett D."/>
            <person name="Nagy L.G."/>
            <person name="Martin F.M."/>
        </authorList>
    </citation>
    <scope>NUCLEOTIDE SEQUENCE</scope>
    <source>
        <strain evidence="15">UP504</strain>
    </source>
</reference>
<evidence type="ECO:0000256" key="7">
    <source>
        <dbReference type="ARBA" id="ARBA00022801"/>
    </source>
</evidence>
<protein>
    <recommendedName>
        <fullName evidence="14">Endonuclease/exonuclease/phosphatase domain-containing protein</fullName>
    </recommendedName>
</protein>
<evidence type="ECO:0000256" key="11">
    <source>
        <dbReference type="ARBA" id="ARBA00023098"/>
    </source>
</evidence>
<dbReference type="EMBL" id="MU128945">
    <property type="protein sequence ID" value="KAF9515928.1"/>
    <property type="molecule type" value="Genomic_DNA"/>
</dbReference>
<evidence type="ECO:0000256" key="9">
    <source>
        <dbReference type="ARBA" id="ARBA00022919"/>
    </source>
</evidence>
<evidence type="ECO:0000256" key="3">
    <source>
        <dbReference type="ARBA" id="ARBA00004991"/>
    </source>
</evidence>
<evidence type="ECO:0000256" key="5">
    <source>
        <dbReference type="ARBA" id="ARBA00022692"/>
    </source>
</evidence>
<keyword evidence="10 13" id="KW-1133">Transmembrane helix</keyword>
<keyword evidence="9" id="KW-0746">Sphingolipid metabolism</keyword>
<dbReference type="Proteomes" id="UP000886523">
    <property type="component" value="Unassembled WGS sequence"/>
</dbReference>
<proteinExistence type="inferred from homology"/>
<evidence type="ECO:0000256" key="2">
    <source>
        <dbReference type="ARBA" id="ARBA00004760"/>
    </source>
</evidence>
<dbReference type="GO" id="GO:0046872">
    <property type="term" value="F:metal ion binding"/>
    <property type="evidence" value="ECO:0007669"/>
    <property type="project" value="UniProtKB-KW"/>
</dbReference>
<dbReference type="GO" id="GO:0004767">
    <property type="term" value="F:sphingomyelin phosphodiesterase activity"/>
    <property type="evidence" value="ECO:0007669"/>
    <property type="project" value="InterPro"/>
</dbReference>
<sequence>MASIEDEDQIRVLSFNCWGLKYVARNRVERLRAIADKLSTAPYDVICLQELWVSADYQLLHLKLTPSLPFAKFFYTGALGSGLAIFSRYPILGTRTHTYSLNGPPINVAAGDWIVGKGAVSVLLSHPILHRVEVFNTHMVAYGGDDGPEVQRAHRIVGAWELARLIRDSAALGRYVIAVGDFNSVPSSVVMSIIRDHAGLSDAWMASHDTGHLPTTELVQSPHHALLHFGVTADSPLNTYTAGKRLETTARRGLGKRLDYIFYRGPSPRPPLNGNEHQPVLSCTESQVAMTGRIPGHDISFSDHFGIEATLRIRTAPTPTLSTPLPAAPSVWDTEPSTPTTINTHSGPSSAHITDQTLSTIRQILVSAYRIARFRARQQLTVFALCLTADILLFLVSIWQPLRVANPAFVFCAAVLTWLGTTMLYSGFIYGRWEANALMTVIEELELFSRYPPSDDDRHGGVLGQGARYAGT</sequence>
<feature type="transmembrane region" description="Helical" evidence="13">
    <location>
        <begin position="408"/>
        <end position="430"/>
    </location>
</feature>
<dbReference type="GO" id="GO:0016020">
    <property type="term" value="C:membrane"/>
    <property type="evidence" value="ECO:0007669"/>
    <property type="project" value="UniProtKB-SubCell"/>
</dbReference>
<dbReference type="Pfam" id="PF03372">
    <property type="entry name" value="Exo_endo_phos"/>
    <property type="match status" value="1"/>
</dbReference>
<evidence type="ECO:0000256" key="13">
    <source>
        <dbReference type="SAM" id="Phobius"/>
    </source>
</evidence>
<name>A0A9P6B1F4_9AGAM</name>
<evidence type="ECO:0000313" key="15">
    <source>
        <dbReference type="EMBL" id="KAF9515928.1"/>
    </source>
</evidence>
<evidence type="ECO:0000256" key="6">
    <source>
        <dbReference type="ARBA" id="ARBA00022723"/>
    </source>
</evidence>
<comment type="pathway">
    <text evidence="3">Sphingolipid metabolism.</text>
</comment>
<dbReference type="InterPro" id="IPR038772">
    <property type="entry name" value="Sph/SMPD2-like"/>
</dbReference>
<dbReference type="Gene3D" id="3.60.10.10">
    <property type="entry name" value="Endonuclease/exonuclease/phosphatase"/>
    <property type="match status" value="1"/>
</dbReference>
<comment type="similarity">
    <text evidence="4">Belongs to the neutral sphingomyelinase family.</text>
</comment>
<evidence type="ECO:0000259" key="14">
    <source>
        <dbReference type="Pfam" id="PF03372"/>
    </source>
</evidence>
<dbReference type="PANTHER" id="PTHR16320:SF24">
    <property type="entry name" value="PHOSPHODIESTERASE, PUTATIVE-RELATED"/>
    <property type="match status" value="1"/>
</dbReference>
<keyword evidence="5 13" id="KW-0812">Transmembrane</keyword>
<feature type="domain" description="Endonuclease/exonuclease/phosphatase" evidence="14">
    <location>
        <begin position="13"/>
        <end position="304"/>
    </location>
</feature>
<dbReference type="SUPFAM" id="SSF56219">
    <property type="entry name" value="DNase I-like"/>
    <property type="match status" value="1"/>
</dbReference>
<evidence type="ECO:0000256" key="1">
    <source>
        <dbReference type="ARBA" id="ARBA00004141"/>
    </source>
</evidence>
<comment type="subcellular location">
    <subcellularLocation>
        <location evidence="1">Membrane</location>
        <topology evidence="1">Multi-pass membrane protein</topology>
    </subcellularLocation>
</comment>
<accession>A0A9P6B1F4</accession>
<comment type="caution">
    <text evidence="15">The sequence shown here is derived from an EMBL/GenBank/DDBJ whole genome shotgun (WGS) entry which is preliminary data.</text>
</comment>
<keyword evidence="7" id="KW-0378">Hydrolase</keyword>
<evidence type="ECO:0000256" key="8">
    <source>
        <dbReference type="ARBA" id="ARBA00022842"/>
    </source>
</evidence>
<dbReference type="OrthoDB" id="387657at2759"/>
<keyword evidence="12 13" id="KW-0472">Membrane</keyword>
<dbReference type="AlphaFoldDB" id="A0A9P6B1F4"/>
<keyword evidence="11" id="KW-0443">Lipid metabolism</keyword>
<keyword evidence="6" id="KW-0479">Metal-binding</keyword>
<dbReference type="PANTHER" id="PTHR16320">
    <property type="entry name" value="SPHINGOMYELINASE FAMILY MEMBER"/>
    <property type="match status" value="1"/>
</dbReference>
<keyword evidence="16" id="KW-1185">Reference proteome</keyword>
<dbReference type="InterPro" id="IPR036691">
    <property type="entry name" value="Endo/exonu/phosph_ase_sf"/>
</dbReference>
<keyword evidence="8" id="KW-0460">Magnesium</keyword>
<organism evidence="15 16">
    <name type="scientific">Hydnum rufescens UP504</name>
    <dbReference type="NCBI Taxonomy" id="1448309"/>
    <lineage>
        <taxon>Eukaryota</taxon>
        <taxon>Fungi</taxon>
        <taxon>Dikarya</taxon>
        <taxon>Basidiomycota</taxon>
        <taxon>Agaricomycotina</taxon>
        <taxon>Agaricomycetes</taxon>
        <taxon>Cantharellales</taxon>
        <taxon>Hydnaceae</taxon>
        <taxon>Hydnum</taxon>
    </lineage>
</organism>
<evidence type="ECO:0000256" key="12">
    <source>
        <dbReference type="ARBA" id="ARBA00023136"/>
    </source>
</evidence>
<dbReference type="InterPro" id="IPR005135">
    <property type="entry name" value="Endo/exonuclease/phosphatase"/>
</dbReference>
<feature type="transmembrane region" description="Helical" evidence="13">
    <location>
        <begin position="380"/>
        <end position="402"/>
    </location>
</feature>
<dbReference type="GO" id="GO:0006665">
    <property type="term" value="P:sphingolipid metabolic process"/>
    <property type="evidence" value="ECO:0007669"/>
    <property type="project" value="UniProtKB-KW"/>
</dbReference>
<evidence type="ECO:0000256" key="4">
    <source>
        <dbReference type="ARBA" id="ARBA00006335"/>
    </source>
</evidence>
<evidence type="ECO:0000256" key="10">
    <source>
        <dbReference type="ARBA" id="ARBA00022989"/>
    </source>
</evidence>
<evidence type="ECO:0000313" key="16">
    <source>
        <dbReference type="Proteomes" id="UP000886523"/>
    </source>
</evidence>
<gene>
    <name evidence="15" type="ORF">BS47DRAFT_1327877</name>
</gene>
<comment type="pathway">
    <text evidence="2">Lipid metabolism; sphingolipid metabolism.</text>
</comment>